<feature type="transmembrane region" description="Helical" evidence="10">
    <location>
        <begin position="356"/>
        <end position="375"/>
    </location>
</feature>
<keyword evidence="3" id="KW-0050">Antiport</keyword>
<dbReference type="InterPro" id="IPR002528">
    <property type="entry name" value="MATE_fam"/>
</dbReference>
<evidence type="ECO:0000256" key="1">
    <source>
        <dbReference type="ARBA" id="ARBA00004429"/>
    </source>
</evidence>
<dbReference type="GO" id="GO:0015297">
    <property type="term" value="F:antiporter activity"/>
    <property type="evidence" value="ECO:0007669"/>
    <property type="project" value="UniProtKB-KW"/>
</dbReference>
<dbReference type="PIRSF" id="PIRSF006603">
    <property type="entry name" value="DinF"/>
    <property type="match status" value="1"/>
</dbReference>
<keyword evidence="4" id="KW-1003">Cell membrane</keyword>
<keyword evidence="2" id="KW-0813">Transport</keyword>
<dbReference type="CDD" id="cd13131">
    <property type="entry name" value="MATE_NorM_like"/>
    <property type="match status" value="1"/>
</dbReference>
<evidence type="ECO:0000313" key="11">
    <source>
        <dbReference type="EMBL" id="NQV66179.1"/>
    </source>
</evidence>
<feature type="transmembrane region" description="Helical" evidence="10">
    <location>
        <begin position="396"/>
        <end position="419"/>
    </location>
</feature>
<dbReference type="PANTHER" id="PTHR43298">
    <property type="entry name" value="MULTIDRUG RESISTANCE PROTEIN NORM-RELATED"/>
    <property type="match status" value="1"/>
</dbReference>
<evidence type="ECO:0000256" key="10">
    <source>
        <dbReference type="SAM" id="Phobius"/>
    </source>
</evidence>
<evidence type="ECO:0000256" key="8">
    <source>
        <dbReference type="ARBA" id="ARBA00023136"/>
    </source>
</evidence>
<name>A0A973A8V6_9GAMM</name>
<feature type="transmembrane region" description="Helical" evidence="10">
    <location>
        <begin position="168"/>
        <end position="192"/>
    </location>
</feature>
<evidence type="ECO:0000256" key="5">
    <source>
        <dbReference type="ARBA" id="ARBA00022692"/>
    </source>
</evidence>
<evidence type="ECO:0000256" key="2">
    <source>
        <dbReference type="ARBA" id="ARBA00022448"/>
    </source>
</evidence>
<feature type="transmembrane region" description="Helical" evidence="10">
    <location>
        <begin position="198"/>
        <end position="222"/>
    </location>
</feature>
<feature type="transmembrane region" description="Helical" evidence="10">
    <location>
        <begin position="21"/>
        <end position="41"/>
    </location>
</feature>
<keyword evidence="7" id="KW-0406">Ion transport</keyword>
<dbReference type="NCBIfam" id="TIGR00797">
    <property type="entry name" value="matE"/>
    <property type="match status" value="1"/>
</dbReference>
<dbReference type="Pfam" id="PF01554">
    <property type="entry name" value="MatE"/>
    <property type="match status" value="2"/>
</dbReference>
<evidence type="ECO:0000256" key="3">
    <source>
        <dbReference type="ARBA" id="ARBA00022449"/>
    </source>
</evidence>
<feature type="transmembrane region" description="Helical" evidence="10">
    <location>
        <begin position="131"/>
        <end position="156"/>
    </location>
</feature>
<evidence type="ECO:0000256" key="4">
    <source>
        <dbReference type="ARBA" id="ARBA00022475"/>
    </source>
</evidence>
<keyword evidence="8 10" id="KW-0472">Membrane</keyword>
<dbReference type="Proteomes" id="UP000754644">
    <property type="component" value="Unassembled WGS sequence"/>
</dbReference>
<gene>
    <name evidence="11" type="ORF">HQ497_12525</name>
</gene>
<comment type="subcellular location">
    <subcellularLocation>
        <location evidence="1">Cell inner membrane</location>
        <topology evidence="1">Multi-pass membrane protein</topology>
    </subcellularLocation>
</comment>
<comment type="caution">
    <text evidence="11">The sequence shown here is derived from an EMBL/GenBank/DDBJ whole genome shotgun (WGS) entry which is preliminary data.</text>
</comment>
<evidence type="ECO:0000256" key="6">
    <source>
        <dbReference type="ARBA" id="ARBA00022989"/>
    </source>
</evidence>
<dbReference type="EMBL" id="JABMOJ010000472">
    <property type="protein sequence ID" value="NQV66179.1"/>
    <property type="molecule type" value="Genomic_DNA"/>
</dbReference>
<dbReference type="InterPro" id="IPR048279">
    <property type="entry name" value="MdtK-like"/>
</dbReference>
<feature type="transmembrane region" description="Helical" evidence="10">
    <location>
        <begin position="61"/>
        <end position="82"/>
    </location>
</feature>
<evidence type="ECO:0000256" key="9">
    <source>
        <dbReference type="ARBA" id="ARBA00031636"/>
    </source>
</evidence>
<proteinExistence type="predicted"/>
<feature type="transmembrane region" description="Helical" evidence="10">
    <location>
        <begin position="425"/>
        <end position="449"/>
    </location>
</feature>
<evidence type="ECO:0000256" key="7">
    <source>
        <dbReference type="ARBA" id="ARBA00023065"/>
    </source>
</evidence>
<feature type="transmembrane region" description="Helical" evidence="10">
    <location>
        <begin position="243"/>
        <end position="272"/>
    </location>
</feature>
<keyword evidence="5 10" id="KW-0812">Transmembrane</keyword>
<feature type="transmembrane region" description="Helical" evidence="10">
    <location>
        <begin position="325"/>
        <end position="344"/>
    </location>
</feature>
<dbReference type="GO" id="GO:0005886">
    <property type="term" value="C:plasma membrane"/>
    <property type="evidence" value="ECO:0007669"/>
    <property type="project" value="UniProtKB-SubCell"/>
</dbReference>
<sequence length="463" mass="49401">METNTPSTGHHSVPVSELNKLVRLALPILTAQLAQMAMVLVDTLMAGRVSAVDLAGVALGGALMWPVMMFFMGVLQAVTPTVSQLNGAGRQREVGEVIRQALWLAGFGAGLLIAFILNAEMIYALMVIDPAAIPVSVGYLAATAWGVPALMGYFVLRFLCEGLGFTRPAMFIAVSALLVKIPLNYIFIYGAFGIAPMGGVGCGVATAIVMWLELGLILLVVSKSRFESTGWRRQFSWPDWQPMARLIAVGIPIGATMFFEMGLFALVALLLGRFGADVVAAHTIAINLGGLTFMFPLALGMAATIRVGFNVGAGKFDAAAQVAKLAVWLTLGVAVLLGAFVVSARHFIAGLYSTDVQVVALASSLMLFVAVFQLFDSAQATTIGALRGYKDTQVPMAITLVGYWFVGLPVALTLGYGWIGPPMGAYGFWAGLTVALMFVAVCVLSRLWWLRRHPDLIVRLAHR</sequence>
<dbReference type="AlphaFoldDB" id="A0A973A8V6"/>
<evidence type="ECO:0000313" key="12">
    <source>
        <dbReference type="Proteomes" id="UP000754644"/>
    </source>
</evidence>
<dbReference type="GO" id="GO:0006811">
    <property type="term" value="P:monoatomic ion transport"/>
    <property type="evidence" value="ECO:0007669"/>
    <property type="project" value="UniProtKB-KW"/>
</dbReference>
<keyword evidence="6 10" id="KW-1133">Transmembrane helix</keyword>
<dbReference type="InterPro" id="IPR050222">
    <property type="entry name" value="MATE_MdtK"/>
</dbReference>
<protein>
    <recommendedName>
        <fullName evidence="9">Multidrug-efflux transporter</fullName>
    </recommendedName>
</protein>
<feature type="transmembrane region" description="Helical" evidence="10">
    <location>
        <begin position="102"/>
        <end position="125"/>
    </location>
</feature>
<feature type="transmembrane region" description="Helical" evidence="10">
    <location>
        <begin position="284"/>
        <end position="305"/>
    </location>
</feature>
<dbReference type="PANTHER" id="PTHR43298:SF2">
    <property type="entry name" value="FMN_FAD EXPORTER YEEO-RELATED"/>
    <property type="match status" value="1"/>
</dbReference>
<accession>A0A973A8V6</accession>
<reference evidence="11" key="1">
    <citation type="submission" date="2020-05" db="EMBL/GenBank/DDBJ databases">
        <title>Sulfur intermediates as new biogeochemical hubs in an aquatic model microbial ecosystem.</title>
        <authorList>
            <person name="Vigneron A."/>
        </authorList>
    </citation>
    <scope>NUCLEOTIDE SEQUENCE</scope>
    <source>
        <strain evidence="11">Bin.250</strain>
    </source>
</reference>
<organism evidence="11 12">
    <name type="scientific">SAR86 cluster bacterium</name>
    <dbReference type="NCBI Taxonomy" id="2030880"/>
    <lineage>
        <taxon>Bacteria</taxon>
        <taxon>Pseudomonadati</taxon>
        <taxon>Pseudomonadota</taxon>
        <taxon>Gammaproteobacteria</taxon>
        <taxon>SAR86 cluster</taxon>
    </lineage>
</organism>
<dbReference type="GO" id="GO:0042910">
    <property type="term" value="F:xenobiotic transmembrane transporter activity"/>
    <property type="evidence" value="ECO:0007669"/>
    <property type="project" value="InterPro"/>
</dbReference>